<name>A0ACC2V0Z1_9TREE</name>
<sequence length="476" mass="52398">MAKKARRVSNHDEGGNPPSPDTAKPVEEEQPMPDVTLNNASTETKNPDEEQAGTHDQDQNLVGNSVSRIKASETLEEMVCHLPTLQDYVTKAEADLGKIKNIWQEGTGKARLTWGERETMIMLACILQVEKMAGQPIEGNLIDVKKGKIVRVPVKSVDNSLSKTVQTYIAWTLRGCGNPLFADIDHAQVKNRWVKLKEIWDAINSLSNPNRSGVPFTYDVEKGFGSLDKDMGAEFDALAEGKVAKGHNLSQLAQDAKIAKEFRHGPWVYYKALAKIFDVKGGSSTVKGTYALDFVNRQKRKGSPSEASSKHNVEAQGQHEQGQEPPGQGSNDDGSNTAGGPSNHRQSKRAKSSHQGRTIDAIGELGESNKGIAAAFSKSLEQESSRTELEKQILQTLATTNMVKQAESTYRKQCSAAQVISELPEFRELSPERQFAVQDWILDKDHAEEFMKVIPAIRGAWLTRQLTTIGQGKIPE</sequence>
<organism evidence="1 2">
    <name type="scientific">Naganishia friedmannii</name>
    <dbReference type="NCBI Taxonomy" id="89922"/>
    <lineage>
        <taxon>Eukaryota</taxon>
        <taxon>Fungi</taxon>
        <taxon>Dikarya</taxon>
        <taxon>Basidiomycota</taxon>
        <taxon>Agaricomycotina</taxon>
        <taxon>Tremellomycetes</taxon>
        <taxon>Filobasidiales</taxon>
        <taxon>Filobasidiaceae</taxon>
        <taxon>Naganishia</taxon>
    </lineage>
</organism>
<dbReference type="Proteomes" id="UP001227268">
    <property type="component" value="Unassembled WGS sequence"/>
</dbReference>
<evidence type="ECO:0000313" key="2">
    <source>
        <dbReference type="Proteomes" id="UP001227268"/>
    </source>
</evidence>
<gene>
    <name evidence="1" type="ORF">QFC21_006614</name>
</gene>
<accession>A0ACC2V0Z1</accession>
<reference evidence="1" key="1">
    <citation type="submission" date="2023-04" db="EMBL/GenBank/DDBJ databases">
        <title>Draft Genome sequencing of Naganishia species isolated from polar environments using Oxford Nanopore Technology.</title>
        <authorList>
            <person name="Leo P."/>
            <person name="Venkateswaran K."/>
        </authorList>
    </citation>
    <scope>NUCLEOTIDE SEQUENCE</scope>
    <source>
        <strain evidence="1">MNA-CCFEE 5423</strain>
    </source>
</reference>
<dbReference type="EMBL" id="JASBWT010000034">
    <property type="protein sequence ID" value="KAJ9092902.1"/>
    <property type="molecule type" value="Genomic_DNA"/>
</dbReference>
<keyword evidence="2" id="KW-1185">Reference proteome</keyword>
<protein>
    <submittedName>
        <fullName evidence="1">Uncharacterized protein</fullName>
    </submittedName>
</protein>
<evidence type="ECO:0000313" key="1">
    <source>
        <dbReference type="EMBL" id="KAJ9092902.1"/>
    </source>
</evidence>
<comment type="caution">
    <text evidence="1">The sequence shown here is derived from an EMBL/GenBank/DDBJ whole genome shotgun (WGS) entry which is preliminary data.</text>
</comment>
<proteinExistence type="predicted"/>